<sequence>MFKIGSILNCPEPELDQSSVQKKHKIRKEQKKQKQRSKKAAVAKAEVLK</sequence>
<evidence type="ECO:0000256" key="1">
    <source>
        <dbReference type="SAM" id="MobiDB-lite"/>
    </source>
</evidence>
<keyword evidence="3" id="KW-1185">Reference proteome</keyword>
<feature type="region of interest" description="Disordered" evidence="1">
    <location>
        <begin position="13"/>
        <end position="49"/>
    </location>
</feature>
<dbReference type="Proteomes" id="UP000789405">
    <property type="component" value="Unassembled WGS sequence"/>
</dbReference>
<proteinExistence type="predicted"/>
<feature type="compositionally biased region" description="Basic residues" evidence="1">
    <location>
        <begin position="21"/>
        <end position="41"/>
    </location>
</feature>
<evidence type="ECO:0000313" key="3">
    <source>
        <dbReference type="Proteomes" id="UP000789405"/>
    </source>
</evidence>
<comment type="caution">
    <text evidence="2">The sequence shown here is derived from an EMBL/GenBank/DDBJ whole genome shotgun (WGS) entry which is preliminary data.</text>
</comment>
<accession>A0A9N9DTU8</accession>
<protein>
    <submittedName>
        <fullName evidence="2">26597_t:CDS:1</fullName>
    </submittedName>
</protein>
<dbReference type="EMBL" id="CAJVPY010005891">
    <property type="protein sequence ID" value="CAG8652331.1"/>
    <property type="molecule type" value="Genomic_DNA"/>
</dbReference>
<dbReference type="AlphaFoldDB" id="A0A9N9DTU8"/>
<gene>
    <name evidence="2" type="ORF">DERYTH_LOCUS10249</name>
</gene>
<reference evidence="2" key="1">
    <citation type="submission" date="2021-06" db="EMBL/GenBank/DDBJ databases">
        <authorList>
            <person name="Kallberg Y."/>
            <person name="Tangrot J."/>
            <person name="Rosling A."/>
        </authorList>
    </citation>
    <scope>NUCLEOTIDE SEQUENCE</scope>
    <source>
        <strain evidence="2">MA453B</strain>
    </source>
</reference>
<evidence type="ECO:0000313" key="2">
    <source>
        <dbReference type="EMBL" id="CAG8652331.1"/>
    </source>
</evidence>
<name>A0A9N9DTU8_9GLOM</name>
<organism evidence="2 3">
    <name type="scientific">Dentiscutata erythropus</name>
    <dbReference type="NCBI Taxonomy" id="1348616"/>
    <lineage>
        <taxon>Eukaryota</taxon>
        <taxon>Fungi</taxon>
        <taxon>Fungi incertae sedis</taxon>
        <taxon>Mucoromycota</taxon>
        <taxon>Glomeromycotina</taxon>
        <taxon>Glomeromycetes</taxon>
        <taxon>Diversisporales</taxon>
        <taxon>Gigasporaceae</taxon>
        <taxon>Dentiscutata</taxon>
    </lineage>
</organism>